<feature type="region of interest" description="Disordered" evidence="1">
    <location>
        <begin position="126"/>
        <end position="149"/>
    </location>
</feature>
<reference evidence="2" key="1">
    <citation type="submission" date="2021-06" db="EMBL/GenBank/DDBJ databases">
        <authorList>
            <person name="Kallberg Y."/>
            <person name="Tangrot J."/>
            <person name="Rosling A."/>
        </authorList>
    </citation>
    <scope>NUCLEOTIDE SEQUENCE</scope>
    <source>
        <strain evidence="2">MA453B</strain>
    </source>
</reference>
<feature type="region of interest" description="Disordered" evidence="1">
    <location>
        <begin position="1"/>
        <end position="57"/>
    </location>
</feature>
<evidence type="ECO:0000256" key="1">
    <source>
        <dbReference type="SAM" id="MobiDB-lite"/>
    </source>
</evidence>
<protein>
    <submittedName>
        <fullName evidence="2">4603_t:CDS:1</fullName>
    </submittedName>
</protein>
<sequence length="409" mass="44746">MLDDVVAGTSGNTPELPIIIESDDDDDKSKKSKKGKEVVNITNKRKRSSLKKDTNERAKKYRLFPNSNVSSIISASGSLSDDFIDEPKLSFVGGSKSEKPNNVQSSNNRPLVTVWTEKVSNSNISSSTINSASGDDLMKGSTGASEHNRDPVTVWSENIGGQIIKSSKSLSDDFIDGTKLSFMGGSKIPNSNISSTIISASGSLRDDFISTVRGSTNASEHNRAPVTIWSEVFMSDIEQSSVNMTVSSDVALKNIIIQVPTSNVSLSTIISASGSLSNDLISFVEGSEQSSNNRDPRDPTRKLRLDLPSVPRIQDSLFMTMVTCCHLYKKSWETLEFLGDRAITFCLWKIAGPKYLQILAKWGIGSLYLDALMTSLLDLIIECVYGGKGEPQDSYKIASQYFRMSWIED</sequence>
<evidence type="ECO:0000313" key="2">
    <source>
        <dbReference type="EMBL" id="CAG8772083.1"/>
    </source>
</evidence>
<comment type="caution">
    <text evidence="2">The sequence shown here is derived from an EMBL/GenBank/DDBJ whole genome shotgun (WGS) entry which is preliminary data.</text>
</comment>
<accession>A0A9N9JA47</accession>
<feature type="non-terminal residue" evidence="2">
    <location>
        <position position="409"/>
    </location>
</feature>
<name>A0A9N9JA47_9GLOM</name>
<dbReference type="AlphaFoldDB" id="A0A9N9JA47"/>
<proteinExistence type="predicted"/>
<dbReference type="Proteomes" id="UP000789405">
    <property type="component" value="Unassembled WGS sequence"/>
</dbReference>
<evidence type="ECO:0000313" key="3">
    <source>
        <dbReference type="Proteomes" id="UP000789405"/>
    </source>
</evidence>
<keyword evidence="3" id="KW-1185">Reference proteome</keyword>
<gene>
    <name evidence="2" type="ORF">DERYTH_LOCUS18789</name>
</gene>
<dbReference type="EMBL" id="CAJVPY010019575">
    <property type="protein sequence ID" value="CAG8772083.1"/>
    <property type="molecule type" value="Genomic_DNA"/>
</dbReference>
<organism evidence="2 3">
    <name type="scientific">Dentiscutata erythropus</name>
    <dbReference type="NCBI Taxonomy" id="1348616"/>
    <lineage>
        <taxon>Eukaryota</taxon>
        <taxon>Fungi</taxon>
        <taxon>Fungi incertae sedis</taxon>
        <taxon>Mucoromycota</taxon>
        <taxon>Glomeromycotina</taxon>
        <taxon>Glomeromycetes</taxon>
        <taxon>Diversisporales</taxon>
        <taxon>Gigasporaceae</taxon>
        <taxon>Dentiscutata</taxon>
    </lineage>
</organism>